<evidence type="ECO:0000313" key="4">
    <source>
        <dbReference type="Proteomes" id="UP000708347"/>
    </source>
</evidence>
<name>A0ABX2JLI6_9MYCO</name>
<gene>
    <name evidence="3" type="ORF">FEG63_02420</name>
</gene>
<evidence type="ECO:0000256" key="1">
    <source>
        <dbReference type="SAM" id="MobiDB-lite"/>
    </source>
</evidence>
<feature type="compositionally biased region" description="Low complexity" evidence="1">
    <location>
        <begin position="77"/>
        <end position="103"/>
    </location>
</feature>
<evidence type="ECO:0000313" key="3">
    <source>
        <dbReference type="EMBL" id="NTY58406.1"/>
    </source>
</evidence>
<dbReference type="InterPro" id="IPR025326">
    <property type="entry name" value="DUF4232"/>
</dbReference>
<sequence length="237" mass="23520">MRGVSLRKAATDDASLVAPGQRVTRVGKPRQLESVAAPVTSNCAMTFARPALLVLTGVLLAGCSAERTAPPVPPATAPVTSSAAATPTSAPPATVTVSPSPTAQSAPTVPGQCGGDGLTVTAGPLESADTQRHVTVSFTNVSSQPCALVGYPGADLVTPAGGVLINVPRRPANAAHHLTLNPGDVATADVSASAIDATTGKPCARWGTLVVTAPNDVVPHTMNVDVPICDASVSSVG</sequence>
<comment type="caution">
    <text evidence="3">The sequence shown here is derived from an EMBL/GenBank/DDBJ whole genome shotgun (WGS) entry which is preliminary data.</text>
</comment>
<reference evidence="3 4" key="1">
    <citation type="submission" date="2019-05" db="EMBL/GenBank/DDBJ databases">
        <title>Mycolicibacterium sphagni ENV482 genome assembly.</title>
        <authorList>
            <person name="Chen W."/>
            <person name="Faulkner N.W."/>
            <person name="Hyman M.R."/>
        </authorList>
    </citation>
    <scope>NUCLEOTIDE SEQUENCE [LARGE SCALE GENOMIC DNA]</scope>
    <source>
        <strain evidence="3 4">ENV482</strain>
    </source>
</reference>
<evidence type="ECO:0000259" key="2">
    <source>
        <dbReference type="Pfam" id="PF14016"/>
    </source>
</evidence>
<dbReference type="Pfam" id="PF14016">
    <property type="entry name" value="DUF4232"/>
    <property type="match status" value="1"/>
</dbReference>
<proteinExistence type="predicted"/>
<accession>A0ABX2JLI6</accession>
<dbReference type="EMBL" id="VBSB01000002">
    <property type="protein sequence ID" value="NTY58406.1"/>
    <property type="molecule type" value="Genomic_DNA"/>
</dbReference>
<feature type="region of interest" description="Disordered" evidence="1">
    <location>
        <begin position="68"/>
        <end position="118"/>
    </location>
</feature>
<organism evidence="3 4">
    <name type="scientific">Mycolicibacterium sphagni</name>
    <dbReference type="NCBI Taxonomy" id="1786"/>
    <lineage>
        <taxon>Bacteria</taxon>
        <taxon>Bacillati</taxon>
        <taxon>Actinomycetota</taxon>
        <taxon>Actinomycetes</taxon>
        <taxon>Mycobacteriales</taxon>
        <taxon>Mycobacteriaceae</taxon>
        <taxon>Mycolicibacterium</taxon>
    </lineage>
</organism>
<keyword evidence="4" id="KW-1185">Reference proteome</keyword>
<feature type="domain" description="DUF4232" evidence="2">
    <location>
        <begin position="113"/>
        <end position="223"/>
    </location>
</feature>
<dbReference type="Proteomes" id="UP000708347">
    <property type="component" value="Unassembled WGS sequence"/>
</dbReference>
<protein>
    <submittedName>
        <fullName evidence="3">DUF4232 domain-containing protein</fullName>
    </submittedName>
</protein>